<accession>J9GQB0</accession>
<comment type="caution">
    <text evidence="1">The sequence shown here is derived from an EMBL/GenBank/DDBJ whole genome shotgun (WGS) entry which is preliminary data.</text>
</comment>
<reference evidence="1" key="1">
    <citation type="journal article" date="2012" name="PLoS ONE">
        <title>Gene sets for utilization of primary and secondary nutrition supplies in the distal gut of endangered iberian lynx.</title>
        <authorList>
            <person name="Alcaide M."/>
            <person name="Messina E."/>
            <person name="Richter M."/>
            <person name="Bargiela R."/>
            <person name="Peplies J."/>
            <person name="Huws S.A."/>
            <person name="Newbold C.J."/>
            <person name="Golyshin P.N."/>
            <person name="Simon M.A."/>
            <person name="Lopez G."/>
            <person name="Yakimov M.M."/>
            <person name="Ferrer M."/>
        </authorList>
    </citation>
    <scope>NUCLEOTIDE SEQUENCE</scope>
</reference>
<name>J9GQB0_9ZZZZ</name>
<protein>
    <submittedName>
        <fullName evidence="1">Uncharacterized protein</fullName>
    </submittedName>
</protein>
<dbReference type="EMBL" id="AMCI01000172">
    <property type="protein sequence ID" value="EJX10502.1"/>
    <property type="molecule type" value="Genomic_DNA"/>
</dbReference>
<proteinExistence type="predicted"/>
<gene>
    <name evidence="1" type="ORF">EVA_01128</name>
</gene>
<dbReference type="AlphaFoldDB" id="J9GQB0"/>
<sequence>MGSCSKAVEEVVHHAEYMAHGEHGDDRVAGLHLQHFEAVGHVRPQAAVGQHHSLGVAGGARRVVDDGQFFRLVLAVGDVFGAEILGIALAVDGIAVFAGFNQLRVACHQQRKVVEQDDAFEQRHGLFVEVLPHAVAHKEQFGFGMVDNVVDVVRLEFVQDGHDDGPVGQCGQEGDCPVGTVASADGYFVSRLDACAFQYDVEFGYFACHIFILKGDSFVVCQGIFIPMLDDALFYVINEVLFLFHSIFAHLV</sequence>
<organism evidence="1">
    <name type="scientific">gut metagenome</name>
    <dbReference type="NCBI Taxonomy" id="749906"/>
    <lineage>
        <taxon>unclassified sequences</taxon>
        <taxon>metagenomes</taxon>
        <taxon>organismal metagenomes</taxon>
    </lineage>
</organism>
<evidence type="ECO:0000313" key="1">
    <source>
        <dbReference type="EMBL" id="EJX10502.1"/>
    </source>
</evidence>